<comment type="similarity">
    <text evidence="2">Belongs to the TspO/BZRP family.</text>
</comment>
<evidence type="ECO:0000313" key="7">
    <source>
        <dbReference type="EMBL" id="KAF2791555.1"/>
    </source>
</evidence>
<feature type="transmembrane region" description="Helical" evidence="6">
    <location>
        <begin position="128"/>
        <end position="145"/>
    </location>
</feature>
<feature type="transmembrane region" description="Helical" evidence="6">
    <location>
        <begin position="96"/>
        <end position="116"/>
    </location>
</feature>
<dbReference type="AlphaFoldDB" id="A0A6A6X612"/>
<feature type="transmembrane region" description="Helical" evidence="6">
    <location>
        <begin position="57"/>
        <end position="76"/>
    </location>
</feature>
<evidence type="ECO:0000256" key="5">
    <source>
        <dbReference type="ARBA" id="ARBA00023136"/>
    </source>
</evidence>
<name>A0A6A6X612_9PLEO</name>
<dbReference type="InterPro" id="IPR038330">
    <property type="entry name" value="TspO/MBR-related_sf"/>
</dbReference>
<accession>A0A6A6X612</accession>
<dbReference type="Gene3D" id="1.20.1260.100">
    <property type="entry name" value="TspO/MBR protein"/>
    <property type="match status" value="1"/>
</dbReference>
<dbReference type="CDD" id="cd15904">
    <property type="entry name" value="TSPO_MBR"/>
    <property type="match status" value="1"/>
</dbReference>
<proteinExistence type="inferred from homology"/>
<feature type="transmembrane region" description="Helical" evidence="6">
    <location>
        <begin position="15"/>
        <end position="36"/>
    </location>
</feature>
<evidence type="ECO:0000256" key="6">
    <source>
        <dbReference type="SAM" id="Phobius"/>
    </source>
</evidence>
<dbReference type="Pfam" id="PF03073">
    <property type="entry name" value="TspO_MBR"/>
    <property type="match status" value="1"/>
</dbReference>
<dbReference type="PANTHER" id="PTHR10057">
    <property type="entry name" value="PERIPHERAL-TYPE BENZODIAZEPINE RECEPTOR"/>
    <property type="match status" value="1"/>
</dbReference>
<dbReference type="GO" id="GO:0005741">
    <property type="term" value="C:mitochondrial outer membrane"/>
    <property type="evidence" value="ECO:0007669"/>
    <property type="project" value="TreeGrafter"/>
</dbReference>
<evidence type="ECO:0000256" key="1">
    <source>
        <dbReference type="ARBA" id="ARBA00004141"/>
    </source>
</evidence>
<feature type="transmembrane region" description="Helical" evidence="6">
    <location>
        <begin position="151"/>
        <end position="173"/>
    </location>
</feature>
<evidence type="ECO:0000313" key="8">
    <source>
        <dbReference type="Proteomes" id="UP000799757"/>
    </source>
</evidence>
<evidence type="ECO:0000256" key="4">
    <source>
        <dbReference type="ARBA" id="ARBA00022989"/>
    </source>
</evidence>
<keyword evidence="5 6" id="KW-0472">Membrane</keyword>
<comment type="subcellular location">
    <subcellularLocation>
        <location evidence="1">Membrane</location>
        <topology evidence="1">Multi-pass membrane protein</topology>
    </subcellularLocation>
</comment>
<dbReference type="EMBL" id="MU002013">
    <property type="protein sequence ID" value="KAF2791555.1"/>
    <property type="molecule type" value="Genomic_DNA"/>
</dbReference>
<dbReference type="InterPro" id="IPR004307">
    <property type="entry name" value="TspO_MBR"/>
</dbReference>
<organism evidence="7 8">
    <name type="scientific">Melanomma pulvis-pyrius CBS 109.77</name>
    <dbReference type="NCBI Taxonomy" id="1314802"/>
    <lineage>
        <taxon>Eukaryota</taxon>
        <taxon>Fungi</taxon>
        <taxon>Dikarya</taxon>
        <taxon>Ascomycota</taxon>
        <taxon>Pezizomycotina</taxon>
        <taxon>Dothideomycetes</taxon>
        <taxon>Pleosporomycetidae</taxon>
        <taxon>Pleosporales</taxon>
        <taxon>Melanommataceae</taxon>
        <taxon>Melanomma</taxon>
    </lineage>
</organism>
<dbReference type="FunFam" id="1.20.1260.100:FF:000001">
    <property type="entry name" value="translocator protein 2"/>
    <property type="match status" value="1"/>
</dbReference>
<dbReference type="OrthoDB" id="8841220at2759"/>
<dbReference type="PIRSF" id="PIRSF005859">
    <property type="entry name" value="PBR"/>
    <property type="match status" value="1"/>
</dbReference>
<keyword evidence="3 6" id="KW-0812">Transmembrane</keyword>
<keyword evidence="8" id="KW-1185">Reference proteome</keyword>
<protein>
    <submittedName>
        <fullName evidence="7">Benzodiazepine receptor family protein-like protein</fullName>
    </submittedName>
</protein>
<sequence length="185" mass="20224">MTTYIPALTFPRFAFAQPAVAILLPVVCGAGIGYATRPDQTKKTYGKLKQPPLNPPAWLFGPVWTSLYAVMGYTAYRAWTVGATSINPETVQLAKHGATLYTIQLGLNLAWMPLFFGFKKPIAATADIVALTGITGYLAYVWGQVDPVCGWLFAPYLAWLSFATYLSAGVGYLNNWDLNTESKVE</sequence>
<dbReference type="Proteomes" id="UP000799757">
    <property type="component" value="Unassembled WGS sequence"/>
</dbReference>
<reference evidence="7" key="1">
    <citation type="journal article" date="2020" name="Stud. Mycol.">
        <title>101 Dothideomycetes genomes: a test case for predicting lifestyles and emergence of pathogens.</title>
        <authorList>
            <person name="Haridas S."/>
            <person name="Albert R."/>
            <person name="Binder M."/>
            <person name="Bloem J."/>
            <person name="Labutti K."/>
            <person name="Salamov A."/>
            <person name="Andreopoulos B."/>
            <person name="Baker S."/>
            <person name="Barry K."/>
            <person name="Bills G."/>
            <person name="Bluhm B."/>
            <person name="Cannon C."/>
            <person name="Castanera R."/>
            <person name="Culley D."/>
            <person name="Daum C."/>
            <person name="Ezra D."/>
            <person name="Gonzalez J."/>
            <person name="Henrissat B."/>
            <person name="Kuo A."/>
            <person name="Liang C."/>
            <person name="Lipzen A."/>
            <person name="Lutzoni F."/>
            <person name="Magnuson J."/>
            <person name="Mondo S."/>
            <person name="Nolan M."/>
            <person name="Ohm R."/>
            <person name="Pangilinan J."/>
            <person name="Park H.-J."/>
            <person name="Ramirez L."/>
            <person name="Alfaro M."/>
            <person name="Sun H."/>
            <person name="Tritt A."/>
            <person name="Yoshinaga Y."/>
            <person name="Zwiers L.-H."/>
            <person name="Turgeon B."/>
            <person name="Goodwin S."/>
            <person name="Spatafora J."/>
            <person name="Crous P."/>
            <person name="Grigoriev I."/>
        </authorList>
    </citation>
    <scope>NUCLEOTIDE SEQUENCE</scope>
    <source>
        <strain evidence="7">CBS 109.77</strain>
    </source>
</reference>
<evidence type="ECO:0000256" key="2">
    <source>
        <dbReference type="ARBA" id="ARBA00007524"/>
    </source>
</evidence>
<keyword evidence="4 6" id="KW-1133">Transmembrane helix</keyword>
<keyword evidence="7" id="KW-0675">Receptor</keyword>
<dbReference type="GO" id="GO:0033013">
    <property type="term" value="P:tetrapyrrole metabolic process"/>
    <property type="evidence" value="ECO:0007669"/>
    <property type="project" value="UniProtKB-ARBA"/>
</dbReference>
<dbReference type="PANTHER" id="PTHR10057:SF0">
    <property type="entry name" value="TRANSLOCATOR PROTEIN"/>
    <property type="match status" value="1"/>
</dbReference>
<evidence type="ECO:0000256" key="3">
    <source>
        <dbReference type="ARBA" id="ARBA00022692"/>
    </source>
</evidence>
<gene>
    <name evidence="7" type="ORF">K505DRAFT_363712</name>
</gene>